<evidence type="ECO:0000256" key="1">
    <source>
        <dbReference type="SAM" id="Phobius"/>
    </source>
</evidence>
<keyword evidence="1" id="KW-0812">Transmembrane</keyword>
<gene>
    <name evidence="2" type="ORF">H072_9667</name>
</gene>
<dbReference type="HOGENOM" id="CLU_750099_0_0_1"/>
<evidence type="ECO:0000313" key="3">
    <source>
        <dbReference type="Proteomes" id="UP000015100"/>
    </source>
</evidence>
<accession>S8A238</accession>
<keyword evidence="3" id="KW-1185">Reference proteome</keyword>
<dbReference type="EMBL" id="AQGS01000823">
    <property type="protein sequence ID" value="EPS36769.1"/>
    <property type="molecule type" value="Genomic_DNA"/>
</dbReference>
<dbReference type="Proteomes" id="UP000015100">
    <property type="component" value="Unassembled WGS sequence"/>
</dbReference>
<feature type="transmembrane region" description="Helical" evidence="1">
    <location>
        <begin position="220"/>
        <end position="240"/>
    </location>
</feature>
<keyword evidence="1" id="KW-0472">Membrane</keyword>
<name>S8A238_DACHA</name>
<proteinExistence type="predicted"/>
<feature type="transmembrane region" description="Helical" evidence="1">
    <location>
        <begin position="91"/>
        <end position="112"/>
    </location>
</feature>
<comment type="caution">
    <text evidence="2">The sequence shown here is derived from an EMBL/GenBank/DDBJ whole genome shotgun (WGS) entry which is preliminary data.</text>
</comment>
<protein>
    <submittedName>
        <fullName evidence="2">Uncharacterized protein</fullName>
    </submittedName>
</protein>
<reference evidence="2 3" key="1">
    <citation type="journal article" date="2013" name="PLoS Genet.">
        <title>Genomic mechanisms accounting for the adaptation to parasitism in nematode-trapping fungi.</title>
        <authorList>
            <person name="Meerupati T."/>
            <person name="Andersson K.M."/>
            <person name="Friman E."/>
            <person name="Kumar D."/>
            <person name="Tunlid A."/>
            <person name="Ahren D."/>
        </authorList>
    </citation>
    <scope>NUCLEOTIDE SEQUENCE [LARGE SCALE GENOMIC DNA]</scope>
    <source>
        <strain evidence="2 3">CBS 200.50</strain>
    </source>
</reference>
<dbReference type="OrthoDB" id="5405348at2759"/>
<sequence>MQIYFDSDPEPEGSVILTPSASDSDFFDDILESDSLGERSTTSTVPTHNIFHIRYSGTDATSVGSQKLYRIVRAKEEQRAYSGSALAYIRMLFWVSITFSTIFTLSAVFPWLGSGYVFRWYYAGSGICHESTERTRSQNFLCSLTSIFDYYLLDRLKPFKHQLIVKRRILTQFIFPYYDLPSTPSLWTTDQWIRLHTLEYPAQVYLVFVSSFRHIFRFGGYAYVVLVASNIALAESPWFLTNVRNKFNITVNTSAFCIHDLELAPVLAMIGSIPWDYVIPRIFDARIPGLFDSQDMDDTIDSLRHFIFCGFWLRRVIGPRLMRQTWAGALLWAIYTLAFISWVTSMVYPDAAGSIGDSRRGVFQLDHYL</sequence>
<feature type="transmembrane region" description="Helical" evidence="1">
    <location>
        <begin position="329"/>
        <end position="348"/>
    </location>
</feature>
<organism evidence="2 3">
    <name type="scientific">Dactylellina haptotyla (strain CBS 200.50)</name>
    <name type="common">Nematode-trapping fungus</name>
    <name type="synonym">Monacrosporium haptotylum</name>
    <dbReference type="NCBI Taxonomy" id="1284197"/>
    <lineage>
        <taxon>Eukaryota</taxon>
        <taxon>Fungi</taxon>
        <taxon>Dikarya</taxon>
        <taxon>Ascomycota</taxon>
        <taxon>Pezizomycotina</taxon>
        <taxon>Orbiliomycetes</taxon>
        <taxon>Orbiliales</taxon>
        <taxon>Orbiliaceae</taxon>
        <taxon>Dactylellina</taxon>
    </lineage>
</organism>
<evidence type="ECO:0000313" key="2">
    <source>
        <dbReference type="EMBL" id="EPS36769.1"/>
    </source>
</evidence>
<keyword evidence="1" id="KW-1133">Transmembrane helix</keyword>
<dbReference type="AlphaFoldDB" id="S8A238"/>
<reference evidence="3" key="2">
    <citation type="submission" date="2013-04" db="EMBL/GenBank/DDBJ databases">
        <title>Genomic mechanisms accounting for the adaptation to parasitism in nematode-trapping fungi.</title>
        <authorList>
            <person name="Ahren D.G."/>
        </authorList>
    </citation>
    <scope>NUCLEOTIDE SEQUENCE [LARGE SCALE GENOMIC DNA]</scope>
    <source>
        <strain evidence="3">CBS 200.50</strain>
    </source>
</reference>